<dbReference type="GO" id="GO:0046820">
    <property type="term" value="F:4-amino-4-deoxychorismate synthase activity"/>
    <property type="evidence" value="ECO:0007669"/>
    <property type="project" value="TreeGrafter"/>
</dbReference>
<dbReference type="GO" id="GO:0000162">
    <property type="term" value="P:L-tryptophan biosynthetic process"/>
    <property type="evidence" value="ECO:0007669"/>
    <property type="project" value="TreeGrafter"/>
</dbReference>
<feature type="domain" description="Chorismate-utilising enzyme C-terminal" evidence="2">
    <location>
        <begin position="121"/>
        <end position="317"/>
    </location>
</feature>
<feature type="domain" description="Chorismate-utilising enzyme C-terminal" evidence="2">
    <location>
        <begin position="8"/>
        <end position="66"/>
    </location>
</feature>
<proteinExistence type="predicted"/>
<dbReference type="EMBL" id="AZIL01000447">
    <property type="protein sequence ID" value="EWM27439.1"/>
    <property type="molecule type" value="Genomic_DNA"/>
</dbReference>
<gene>
    <name evidence="3" type="primary">PABS</name>
    <name evidence="3" type="ORF">Naga_100587g1</name>
</gene>
<keyword evidence="4" id="KW-1185">Reference proteome</keyword>
<dbReference type="PRINTS" id="PR00095">
    <property type="entry name" value="ANTSNTHASEI"/>
</dbReference>
<dbReference type="Pfam" id="PF00425">
    <property type="entry name" value="Chorismate_bind"/>
    <property type="match status" value="2"/>
</dbReference>
<name>W7U422_9STRA</name>
<evidence type="ECO:0000313" key="3">
    <source>
        <dbReference type="EMBL" id="EWM27439.1"/>
    </source>
</evidence>
<reference evidence="3 4" key="1">
    <citation type="journal article" date="2014" name="Mol. Plant">
        <title>Chromosome Scale Genome Assembly and Transcriptome Profiling of Nannochloropsis gaditana in Nitrogen Depletion.</title>
        <authorList>
            <person name="Corteggiani Carpinelli E."/>
            <person name="Telatin A."/>
            <person name="Vitulo N."/>
            <person name="Forcato C."/>
            <person name="D'Angelo M."/>
            <person name="Schiavon R."/>
            <person name="Vezzi A."/>
            <person name="Giacometti G.M."/>
            <person name="Morosinotto T."/>
            <person name="Valle G."/>
        </authorList>
    </citation>
    <scope>NUCLEOTIDE SEQUENCE [LARGE SCALE GENOMIC DNA]</scope>
    <source>
        <strain evidence="3 4">B-31</strain>
    </source>
</reference>
<comment type="caution">
    <text evidence="3">The sequence shown here is derived from an EMBL/GenBank/DDBJ whole genome shotgun (WGS) entry which is preliminary data.</text>
</comment>
<dbReference type="Gene3D" id="3.60.120.10">
    <property type="entry name" value="Anthranilate synthase"/>
    <property type="match status" value="1"/>
</dbReference>
<feature type="region of interest" description="Disordered" evidence="1">
    <location>
        <begin position="59"/>
        <end position="97"/>
    </location>
</feature>
<evidence type="ECO:0000259" key="2">
    <source>
        <dbReference type="Pfam" id="PF00425"/>
    </source>
</evidence>
<dbReference type="InterPro" id="IPR015890">
    <property type="entry name" value="Chorismate_C"/>
</dbReference>
<organism evidence="3 4">
    <name type="scientific">Nannochloropsis gaditana</name>
    <dbReference type="NCBI Taxonomy" id="72520"/>
    <lineage>
        <taxon>Eukaryota</taxon>
        <taxon>Sar</taxon>
        <taxon>Stramenopiles</taxon>
        <taxon>Ochrophyta</taxon>
        <taxon>Eustigmatophyceae</taxon>
        <taxon>Eustigmatales</taxon>
        <taxon>Monodopsidaceae</taxon>
        <taxon>Nannochloropsis</taxon>
    </lineage>
</organism>
<feature type="region of interest" description="Disordered" evidence="1">
    <location>
        <begin position="324"/>
        <end position="345"/>
    </location>
</feature>
<dbReference type="SUPFAM" id="SSF56322">
    <property type="entry name" value="ADC synthase"/>
    <property type="match status" value="1"/>
</dbReference>
<dbReference type="PANTHER" id="PTHR11236:SF18">
    <property type="entry name" value="AMINODEOXYCHORISMATE SYNTHASE"/>
    <property type="match status" value="1"/>
</dbReference>
<dbReference type="GO" id="GO:0008153">
    <property type="term" value="P:4-aminobenzoate biosynthetic process"/>
    <property type="evidence" value="ECO:0007669"/>
    <property type="project" value="TreeGrafter"/>
</dbReference>
<dbReference type="InterPro" id="IPR019999">
    <property type="entry name" value="Anth_synth_I-like"/>
</dbReference>
<dbReference type="InterPro" id="IPR005801">
    <property type="entry name" value="ADC_synthase"/>
</dbReference>
<feature type="non-terminal residue" evidence="3">
    <location>
        <position position="1"/>
    </location>
</feature>
<dbReference type="OrthoDB" id="64220at2759"/>
<dbReference type="PANTHER" id="PTHR11236">
    <property type="entry name" value="AMINOBENZOATE/ANTHRANILATE SYNTHASE"/>
    <property type="match status" value="1"/>
</dbReference>
<sequence length="356" mass="37740">APLVTPLEYKDRVDRCMELISAGETYEVCLTGQLAAPLPPSLDPFLLYTQLRRENPAPFSGFWRHDPRRQLRPRGADEGEGEGGLSPGVLPSTLPVGEPGLSSAVAGRGRSRLSTLAPAIALCCSSPERFLRVARANGVVESKPIKGTVRRGQTPAEDARLAAGLAACEKNRAENLMIVDLVRNDISRVTRPGSVQVPRLMAVESYATVHQLVSTITGVLDEGKDAIDAVIAAFPGGSMTGAPKKRTMEIIDRLEGGQARGPYSGALGYIAMDGLAADLNIVIRTAVCAPGIVTVGAGGAIVALSDREKEYEEMMLKARAVAGAVGGRRSGEEKEEEEGREGAGVELEMEDMLLVQ</sequence>
<protein>
    <submittedName>
        <fullName evidence="3">Para-aminobenzoate synthase</fullName>
    </submittedName>
</protein>
<dbReference type="Proteomes" id="UP000019335">
    <property type="component" value="Chromosome 6"/>
</dbReference>
<dbReference type="GO" id="GO:0005737">
    <property type="term" value="C:cytoplasm"/>
    <property type="evidence" value="ECO:0007669"/>
    <property type="project" value="TreeGrafter"/>
</dbReference>
<evidence type="ECO:0000313" key="4">
    <source>
        <dbReference type="Proteomes" id="UP000019335"/>
    </source>
</evidence>
<dbReference type="AlphaFoldDB" id="W7U422"/>
<feature type="compositionally biased region" description="Basic and acidic residues" evidence="1">
    <location>
        <begin position="63"/>
        <end position="77"/>
    </location>
</feature>
<accession>W7U422</accession>
<evidence type="ECO:0000256" key="1">
    <source>
        <dbReference type="SAM" id="MobiDB-lite"/>
    </source>
</evidence>